<evidence type="ECO:0000256" key="8">
    <source>
        <dbReference type="PROSITE-ProRule" id="PRU10040"/>
    </source>
</evidence>
<accession>A0A1S3U0K2</accession>
<dbReference type="InterPro" id="IPR018040">
    <property type="entry name" value="Pectinesterase_Tyr_AS"/>
</dbReference>
<dbReference type="UniPathway" id="UPA00545">
    <property type="reaction ID" value="UER00823"/>
</dbReference>
<evidence type="ECO:0000256" key="5">
    <source>
        <dbReference type="ARBA" id="ARBA00022512"/>
    </source>
</evidence>
<dbReference type="SUPFAM" id="SSF101148">
    <property type="entry name" value="Plant invertase/pectin methylesterase inhibitor"/>
    <property type="match status" value="1"/>
</dbReference>
<dbReference type="KEGG" id="vra:106760639"/>
<dbReference type="AlphaFoldDB" id="A0A1S3U0K2"/>
<keyword evidence="6 9" id="KW-0378">Hydrolase</keyword>
<comment type="catalytic activity">
    <reaction evidence="9">
        <text>[(1-&gt;4)-alpha-D-galacturonosyl methyl ester](n) + n H2O = [(1-&gt;4)-alpha-D-galacturonosyl](n) + n methanol + n H(+)</text>
        <dbReference type="Rhea" id="RHEA:22380"/>
        <dbReference type="Rhea" id="RHEA-COMP:14570"/>
        <dbReference type="Rhea" id="RHEA-COMP:14573"/>
        <dbReference type="ChEBI" id="CHEBI:15377"/>
        <dbReference type="ChEBI" id="CHEBI:15378"/>
        <dbReference type="ChEBI" id="CHEBI:17790"/>
        <dbReference type="ChEBI" id="CHEBI:140522"/>
        <dbReference type="ChEBI" id="CHEBI:140523"/>
        <dbReference type="EC" id="3.1.1.11"/>
    </reaction>
</comment>
<dbReference type="Proteomes" id="UP000087766">
    <property type="component" value="Chromosome 5"/>
</dbReference>
<evidence type="ECO:0000259" key="10">
    <source>
        <dbReference type="SMART" id="SM00856"/>
    </source>
</evidence>
<dbReference type="GeneID" id="106760639"/>
<keyword evidence="11" id="KW-1185">Reference proteome</keyword>
<comment type="subcellular location">
    <subcellularLocation>
        <location evidence="1 9">Secreted</location>
        <location evidence="1 9">Cell wall</location>
    </subcellularLocation>
</comment>
<evidence type="ECO:0000256" key="9">
    <source>
        <dbReference type="RuleBase" id="RU000589"/>
    </source>
</evidence>
<reference evidence="12" key="2">
    <citation type="submission" date="2025-08" db="UniProtKB">
        <authorList>
            <consortium name="RefSeq"/>
        </authorList>
    </citation>
    <scope>IDENTIFICATION</scope>
    <source>
        <tissue evidence="12">Leaf</tissue>
    </source>
</reference>
<dbReference type="Pfam" id="PF04043">
    <property type="entry name" value="PMEI"/>
    <property type="match status" value="1"/>
</dbReference>
<keyword evidence="7 9" id="KW-0063">Aspartyl esterase</keyword>
<dbReference type="OrthoDB" id="2019149at2759"/>
<dbReference type="RefSeq" id="XP_014499542.1">
    <property type="nucleotide sequence ID" value="XM_014644056.1"/>
</dbReference>
<dbReference type="InterPro" id="IPR006501">
    <property type="entry name" value="Pectinesterase_inhib_dom"/>
</dbReference>
<organism evidence="11 12">
    <name type="scientific">Vigna radiata var. radiata</name>
    <name type="common">Mung bean</name>
    <name type="synonym">Phaseolus aureus</name>
    <dbReference type="NCBI Taxonomy" id="3916"/>
    <lineage>
        <taxon>Eukaryota</taxon>
        <taxon>Viridiplantae</taxon>
        <taxon>Streptophyta</taxon>
        <taxon>Embryophyta</taxon>
        <taxon>Tracheophyta</taxon>
        <taxon>Spermatophyta</taxon>
        <taxon>Magnoliopsida</taxon>
        <taxon>eudicotyledons</taxon>
        <taxon>Gunneridae</taxon>
        <taxon>Pentapetalae</taxon>
        <taxon>rosids</taxon>
        <taxon>fabids</taxon>
        <taxon>Fabales</taxon>
        <taxon>Fabaceae</taxon>
        <taxon>Papilionoideae</taxon>
        <taxon>50 kb inversion clade</taxon>
        <taxon>NPAAA clade</taxon>
        <taxon>indigoferoid/millettioid clade</taxon>
        <taxon>Phaseoleae</taxon>
        <taxon>Vigna</taxon>
    </lineage>
</organism>
<evidence type="ECO:0000256" key="4">
    <source>
        <dbReference type="ARBA" id="ARBA00007786"/>
    </source>
</evidence>
<keyword evidence="9" id="KW-0964">Secreted</keyword>
<keyword evidence="5 9" id="KW-0134">Cell wall</keyword>
<dbReference type="InterPro" id="IPR033131">
    <property type="entry name" value="Pectinesterase_Asp_AS"/>
</dbReference>
<dbReference type="GO" id="GO:0004857">
    <property type="term" value="F:enzyme inhibitor activity"/>
    <property type="evidence" value="ECO:0007669"/>
    <property type="project" value="InterPro"/>
</dbReference>
<dbReference type="PROSITE" id="PS00503">
    <property type="entry name" value="PECTINESTERASE_2"/>
    <property type="match status" value="1"/>
</dbReference>
<reference evidence="11" key="1">
    <citation type="journal article" date="2014" name="Nat. Commun.">
        <title>Genome sequence of mungbean and insights into evolution within Vigna species.</title>
        <authorList>
            <person name="Kang Y.J."/>
            <person name="Kim S.K."/>
            <person name="Kim M.Y."/>
            <person name="Lestari P."/>
            <person name="Kim K.H."/>
            <person name="Ha B.K."/>
            <person name="Jun T.H."/>
            <person name="Hwang W.J."/>
            <person name="Lee T."/>
            <person name="Lee J."/>
            <person name="Shim S."/>
            <person name="Yoon M.Y."/>
            <person name="Jang Y.E."/>
            <person name="Han K.S."/>
            <person name="Taeprayoon P."/>
            <person name="Yoon N."/>
            <person name="Somta P."/>
            <person name="Tanya P."/>
            <person name="Kim K.S."/>
            <person name="Gwag J.G."/>
            <person name="Moon J.K."/>
            <person name="Lee Y.H."/>
            <person name="Park B.S."/>
            <person name="Bombarely A."/>
            <person name="Doyle J.J."/>
            <person name="Jackson S.A."/>
            <person name="Schafleitner R."/>
            <person name="Srinives P."/>
            <person name="Varshney R.K."/>
            <person name="Lee S.H."/>
        </authorList>
    </citation>
    <scope>NUCLEOTIDE SEQUENCE [LARGE SCALE GENOMIC DNA]</scope>
    <source>
        <strain evidence="11">cv. VC1973A</strain>
    </source>
</reference>
<comment type="similarity">
    <text evidence="3">In the N-terminal section; belongs to the PMEI family.</text>
</comment>
<proteinExistence type="inferred from homology"/>
<feature type="domain" description="Pectinesterase inhibitor" evidence="10">
    <location>
        <begin position="26"/>
        <end position="177"/>
    </location>
</feature>
<dbReference type="GO" id="GO:0042545">
    <property type="term" value="P:cell wall modification"/>
    <property type="evidence" value="ECO:0007669"/>
    <property type="project" value="UniProtKB-UniRule"/>
</dbReference>
<feature type="active site" evidence="8">
    <location>
        <position position="365"/>
    </location>
</feature>
<keyword evidence="9" id="KW-0961">Cell wall biogenesis/degradation</keyword>
<dbReference type="NCBIfam" id="TIGR01614">
    <property type="entry name" value="PME_inhib"/>
    <property type="match status" value="1"/>
</dbReference>
<dbReference type="GO" id="GO:0030599">
    <property type="term" value="F:pectinesterase activity"/>
    <property type="evidence" value="ECO:0007669"/>
    <property type="project" value="UniProtKB-UniRule"/>
</dbReference>
<dbReference type="STRING" id="3916.A0A1S3U0K2"/>
<dbReference type="InterPro" id="IPR000070">
    <property type="entry name" value="Pectinesterase_cat"/>
</dbReference>
<dbReference type="GO" id="GO:0045490">
    <property type="term" value="P:pectin catabolic process"/>
    <property type="evidence" value="ECO:0007669"/>
    <property type="project" value="UniProtKB-UniRule"/>
</dbReference>
<feature type="chain" id="PRO_5010000203" description="Pectinesterase" evidence="9">
    <location>
        <begin position="21"/>
        <end position="528"/>
    </location>
</feature>
<dbReference type="CDD" id="cd15798">
    <property type="entry name" value="PMEI-like_3"/>
    <property type="match status" value="1"/>
</dbReference>
<keyword evidence="9" id="KW-0732">Signal</keyword>
<evidence type="ECO:0000313" key="12">
    <source>
        <dbReference type="RefSeq" id="XP_014499542.1"/>
    </source>
</evidence>
<evidence type="ECO:0000313" key="11">
    <source>
        <dbReference type="Proteomes" id="UP000087766"/>
    </source>
</evidence>
<dbReference type="InterPro" id="IPR011050">
    <property type="entry name" value="Pectin_lyase_fold/virulence"/>
</dbReference>
<dbReference type="FunFam" id="2.160.20.10:FF:000001">
    <property type="entry name" value="Pectinesterase"/>
    <property type="match status" value="1"/>
</dbReference>
<evidence type="ECO:0000256" key="1">
    <source>
        <dbReference type="ARBA" id="ARBA00004191"/>
    </source>
</evidence>
<comment type="pathway">
    <text evidence="2 9">Glycan metabolism; pectin degradation; 2-dehydro-3-deoxy-D-gluconate from pectin: step 1/5.</text>
</comment>
<feature type="signal peptide" evidence="9">
    <location>
        <begin position="1"/>
        <end position="20"/>
    </location>
</feature>
<dbReference type="Gene3D" id="2.160.20.10">
    <property type="entry name" value="Single-stranded right-handed beta-helix, Pectin lyase-like"/>
    <property type="match status" value="1"/>
</dbReference>
<dbReference type="EC" id="3.1.1.11" evidence="9"/>
<name>A0A1S3U0K2_VIGRR</name>
<dbReference type="Gene3D" id="1.20.140.40">
    <property type="entry name" value="Invertase/pectin methylesterase inhibitor family protein"/>
    <property type="match status" value="1"/>
</dbReference>
<dbReference type="SUPFAM" id="SSF51126">
    <property type="entry name" value="Pectin lyase-like"/>
    <property type="match status" value="1"/>
</dbReference>
<evidence type="ECO:0000256" key="7">
    <source>
        <dbReference type="ARBA" id="ARBA00023085"/>
    </source>
</evidence>
<dbReference type="SMART" id="SM00856">
    <property type="entry name" value="PMEI"/>
    <property type="match status" value="1"/>
</dbReference>
<dbReference type="InterPro" id="IPR012334">
    <property type="entry name" value="Pectin_lyas_fold"/>
</dbReference>
<dbReference type="Pfam" id="PF01095">
    <property type="entry name" value="Pectinesterase"/>
    <property type="match status" value="1"/>
</dbReference>
<comment type="function">
    <text evidence="9">Acts in the modification of cell walls via demethylesterification of cell wall pectin.</text>
</comment>
<protein>
    <recommendedName>
        <fullName evidence="9">Pectinesterase</fullName>
        <ecNumber evidence="9">3.1.1.11</ecNumber>
    </recommendedName>
</protein>
<dbReference type="PROSITE" id="PS00800">
    <property type="entry name" value="PECTINESTERASE_1"/>
    <property type="match status" value="1"/>
</dbReference>
<comment type="similarity">
    <text evidence="4">In the C-terminal section; belongs to the pectinesterase family.</text>
</comment>
<dbReference type="InterPro" id="IPR035513">
    <property type="entry name" value="Invertase/methylesterase_inhib"/>
</dbReference>
<evidence type="ECO:0000256" key="3">
    <source>
        <dbReference type="ARBA" id="ARBA00006027"/>
    </source>
</evidence>
<dbReference type="PANTHER" id="PTHR31707">
    <property type="entry name" value="PECTINESTERASE"/>
    <property type="match status" value="1"/>
</dbReference>
<gene>
    <name evidence="12" type="primary">LOC106760639</name>
</gene>
<evidence type="ECO:0000256" key="2">
    <source>
        <dbReference type="ARBA" id="ARBA00005184"/>
    </source>
</evidence>
<evidence type="ECO:0000256" key="6">
    <source>
        <dbReference type="ARBA" id="ARBA00022801"/>
    </source>
</evidence>
<sequence length="528" mass="59373">MAKSLTLITVFISLFSLSSTAPSSNIFPNAIDFWCNKTPHPQTCKHYFSLIKHEPHEDGIPKTAFQFKNLILRIAMQQSVEAQIQIMWLGTKCRSKQEKAAWSNCITLYQDTINLLNQALNPTKKSTTYDLQTWLSTALTNIDTCQTGFHELGVIDNVLPLIPNKNISEIISDFLALNNASSFIPPKTHKNGFPRWLSPKDRKLLESSSPPSLTPDVVVAKDGSGNFETIKEALKVVPRMSQKRFVIYVKRGVYNENIEIESSMKNVMLYGDGMRLTIISGNRSVGGGSTTFDSATVAVRGDGFIGRGITFRNTAGAEKHQAVAVRCGGDLSVFYRCGFEGYQDTLYVHSQRQFYRDCYIYGTVDFIFGNAAVVFQSCNIYARRPMQKQKNVITAQGRTDPNQNTGICIENSRVMAAEDLTPVLSSFKTFLGRPWREYSRTVFLQSYLDELIDPAGWLEWKDDFALETLYYGEFKNLGPRASTRDRVKWRGFHSITSSTEASKFTVENFIGGRSWLPSTGIPFIPSLI</sequence>